<dbReference type="Proteomes" id="UP000093000">
    <property type="component" value="Unassembled WGS sequence"/>
</dbReference>
<gene>
    <name evidence="1" type="ORF">A0J61_10573</name>
</gene>
<organism evidence="1 2">
    <name type="scientific">Choanephora cucurbitarum</name>
    <dbReference type="NCBI Taxonomy" id="101091"/>
    <lineage>
        <taxon>Eukaryota</taxon>
        <taxon>Fungi</taxon>
        <taxon>Fungi incertae sedis</taxon>
        <taxon>Mucoromycota</taxon>
        <taxon>Mucoromycotina</taxon>
        <taxon>Mucoromycetes</taxon>
        <taxon>Mucorales</taxon>
        <taxon>Mucorineae</taxon>
        <taxon>Choanephoraceae</taxon>
        <taxon>Choanephoroideae</taxon>
        <taxon>Choanephora</taxon>
    </lineage>
</organism>
<proteinExistence type="predicted"/>
<accession>A0A1C7MYA0</accession>
<evidence type="ECO:0000313" key="2">
    <source>
        <dbReference type="Proteomes" id="UP000093000"/>
    </source>
</evidence>
<reference evidence="1 2" key="1">
    <citation type="submission" date="2016-03" db="EMBL/GenBank/DDBJ databases">
        <title>Choanephora cucurbitarum.</title>
        <authorList>
            <person name="Min B."/>
            <person name="Park H."/>
            <person name="Park J.-H."/>
            <person name="Shin H.-D."/>
            <person name="Choi I.-G."/>
        </authorList>
    </citation>
    <scope>NUCLEOTIDE SEQUENCE [LARGE SCALE GENOMIC DNA]</scope>
    <source>
        <strain evidence="1 2">KUS-F28377</strain>
    </source>
</reference>
<name>A0A1C7MYA0_9FUNG</name>
<keyword evidence="2" id="KW-1185">Reference proteome</keyword>
<dbReference type="InParanoid" id="A0A1C7MYA0"/>
<comment type="caution">
    <text evidence="1">The sequence shown here is derived from an EMBL/GenBank/DDBJ whole genome shotgun (WGS) entry which is preliminary data.</text>
</comment>
<dbReference type="EMBL" id="LUGH01001242">
    <property type="protein sequence ID" value="OBZ81379.1"/>
    <property type="molecule type" value="Genomic_DNA"/>
</dbReference>
<evidence type="ECO:0000313" key="1">
    <source>
        <dbReference type="EMBL" id="OBZ81379.1"/>
    </source>
</evidence>
<dbReference type="AlphaFoldDB" id="A0A1C7MYA0"/>
<protein>
    <submittedName>
        <fullName evidence="1">Uncharacterized protein</fullName>
    </submittedName>
</protein>
<sequence>MNPLFKASSIAYELSRERAKLTTYQESGSNSQAGSEILSAGISADPMSELIQAINKLNINFVQREMDITNLISLNPNLKDDLWSAGIVFNPVIQVVYVKLH</sequence>